<reference evidence="1 2" key="1">
    <citation type="journal article" date="2018" name="Int. J. Syst. Evol. Microbiol.">
        <title>Planococcus salinus sp. nov., a moderately halophilic bacterium isolated from a saline-alkali soil.</title>
        <authorList>
            <person name="Gan L."/>
        </authorList>
    </citation>
    <scope>NUCLEOTIDE SEQUENCE [LARGE SCALE GENOMIC DNA]</scope>
    <source>
        <strain evidence="1 2">LCB217</strain>
    </source>
</reference>
<keyword evidence="2" id="KW-1185">Reference proteome</keyword>
<evidence type="ECO:0000313" key="2">
    <source>
        <dbReference type="Proteomes" id="UP000275473"/>
    </source>
</evidence>
<proteinExistence type="predicted"/>
<dbReference type="EMBL" id="RIAX01000008">
    <property type="protein sequence ID" value="RNF38977.1"/>
    <property type="molecule type" value="Genomic_DNA"/>
</dbReference>
<name>A0A3M8P5M4_9BACL</name>
<dbReference type="Proteomes" id="UP000275473">
    <property type="component" value="Unassembled WGS sequence"/>
</dbReference>
<sequence>MKIRILSWYFGRILLHFQFEIHFYKDMLLEVGNDLRDKTDVRTSSKQLKGERRLIGWRHG</sequence>
<gene>
    <name evidence="1" type="ORF">EEX84_11320</name>
</gene>
<protein>
    <submittedName>
        <fullName evidence="1">Uncharacterized protein</fullName>
    </submittedName>
</protein>
<organism evidence="1 2">
    <name type="scientific">Planococcus salinus</name>
    <dbReference type="NCBI Taxonomy" id="1848460"/>
    <lineage>
        <taxon>Bacteria</taxon>
        <taxon>Bacillati</taxon>
        <taxon>Bacillota</taxon>
        <taxon>Bacilli</taxon>
        <taxon>Bacillales</taxon>
        <taxon>Caryophanaceae</taxon>
        <taxon>Planococcus</taxon>
    </lineage>
</organism>
<comment type="caution">
    <text evidence="1">The sequence shown here is derived from an EMBL/GenBank/DDBJ whole genome shotgun (WGS) entry which is preliminary data.</text>
</comment>
<dbReference type="AlphaFoldDB" id="A0A3M8P5M4"/>
<accession>A0A3M8P5M4</accession>
<evidence type="ECO:0000313" key="1">
    <source>
        <dbReference type="EMBL" id="RNF38977.1"/>
    </source>
</evidence>